<dbReference type="GO" id="GO:0006508">
    <property type="term" value="P:proteolysis"/>
    <property type="evidence" value="ECO:0007669"/>
    <property type="project" value="UniProtKB-KW"/>
</dbReference>
<dbReference type="EC" id="3.4.19.12" evidence="6"/>
<feature type="domain" description="MINDY4 N-terminal dimerisation" evidence="8">
    <location>
        <begin position="6"/>
        <end position="64"/>
    </location>
</feature>
<keyword evidence="5 6" id="KW-0788">Thiol protease</keyword>
<dbReference type="EMBL" id="JBBHLL010000082">
    <property type="protein sequence ID" value="KAK7819192.1"/>
    <property type="molecule type" value="Genomic_DNA"/>
</dbReference>
<comment type="similarity">
    <text evidence="6">Belongs to the MINDY deubiquitinase family. FAM188 subfamily.</text>
</comment>
<evidence type="ECO:0000256" key="7">
    <source>
        <dbReference type="SAM" id="MobiDB-lite"/>
    </source>
</evidence>
<dbReference type="Proteomes" id="UP001488838">
    <property type="component" value="Unassembled WGS sequence"/>
</dbReference>
<dbReference type="PANTHER" id="PTHR12473:SF8">
    <property type="entry name" value="UBIQUITIN CARBOXYL-TERMINAL HYDROLASE MINDY-4-RELATED"/>
    <property type="match status" value="1"/>
</dbReference>
<comment type="catalytic activity">
    <reaction evidence="1 6">
        <text>Thiol-dependent hydrolysis of ester, thioester, amide, peptide and isopeptide bonds formed by the C-terminal Gly of ubiquitin (a 76-residue protein attached to proteins as an intracellular targeting signal).</text>
        <dbReference type="EC" id="3.4.19.12"/>
    </reaction>
</comment>
<gene>
    <name evidence="9" type="ORF">U0070_008320</name>
</gene>
<dbReference type="GO" id="GO:0004843">
    <property type="term" value="F:cysteine-type deubiquitinase activity"/>
    <property type="evidence" value="ECO:0007669"/>
    <property type="project" value="UniProtKB-UniRule"/>
</dbReference>
<comment type="caution">
    <text evidence="9">The sequence shown here is derived from an EMBL/GenBank/DDBJ whole genome shotgun (WGS) entry which is preliminary data.</text>
</comment>
<dbReference type="GO" id="GO:1990380">
    <property type="term" value="F:K48-linked deubiquitinase activity"/>
    <property type="evidence" value="ECO:0007669"/>
    <property type="project" value="UniProtKB-UniRule"/>
</dbReference>
<reference evidence="9 10" key="1">
    <citation type="journal article" date="2023" name="bioRxiv">
        <title>Conserved and derived expression patterns and positive selection on dental genes reveal complex evolutionary context of ever-growing rodent molars.</title>
        <authorList>
            <person name="Calamari Z.T."/>
            <person name="Song A."/>
            <person name="Cohen E."/>
            <person name="Akter M."/>
            <person name="Roy R.D."/>
            <person name="Hallikas O."/>
            <person name="Christensen M.M."/>
            <person name="Li P."/>
            <person name="Marangoni P."/>
            <person name="Jernvall J."/>
            <person name="Klein O.D."/>
        </authorList>
    </citation>
    <scope>NUCLEOTIDE SEQUENCE [LARGE SCALE GENOMIC DNA]</scope>
    <source>
        <strain evidence="9">V071</strain>
    </source>
</reference>
<accession>A0AAW0IXS1</accession>
<organism evidence="9 10">
    <name type="scientific">Myodes glareolus</name>
    <name type="common">Bank vole</name>
    <name type="synonym">Clethrionomys glareolus</name>
    <dbReference type="NCBI Taxonomy" id="447135"/>
    <lineage>
        <taxon>Eukaryota</taxon>
        <taxon>Metazoa</taxon>
        <taxon>Chordata</taxon>
        <taxon>Craniata</taxon>
        <taxon>Vertebrata</taxon>
        <taxon>Euteleostomi</taxon>
        <taxon>Mammalia</taxon>
        <taxon>Eutheria</taxon>
        <taxon>Euarchontoglires</taxon>
        <taxon>Glires</taxon>
        <taxon>Rodentia</taxon>
        <taxon>Myomorpha</taxon>
        <taxon>Muroidea</taxon>
        <taxon>Cricetidae</taxon>
        <taxon>Arvicolinae</taxon>
        <taxon>Myodes</taxon>
    </lineage>
</organism>
<feature type="compositionally biased region" description="Polar residues" evidence="7">
    <location>
        <begin position="235"/>
        <end position="246"/>
    </location>
</feature>
<evidence type="ECO:0000259" key="8">
    <source>
        <dbReference type="Pfam" id="PF26038"/>
    </source>
</evidence>
<evidence type="ECO:0000313" key="10">
    <source>
        <dbReference type="Proteomes" id="UP001488838"/>
    </source>
</evidence>
<feature type="region of interest" description="Disordered" evidence="7">
    <location>
        <begin position="129"/>
        <end position="303"/>
    </location>
</feature>
<evidence type="ECO:0000256" key="4">
    <source>
        <dbReference type="ARBA" id="ARBA00022801"/>
    </source>
</evidence>
<feature type="compositionally biased region" description="Polar residues" evidence="7">
    <location>
        <begin position="214"/>
        <end position="224"/>
    </location>
</feature>
<evidence type="ECO:0000256" key="3">
    <source>
        <dbReference type="ARBA" id="ARBA00022786"/>
    </source>
</evidence>
<dbReference type="PANTHER" id="PTHR12473">
    <property type="entry name" value="UBIQUITIN CARBOXYL-TERMINAL HYDROLASE MINDY-4-RELATED"/>
    <property type="match status" value="1"/>
</dbReference>
<comment type="function">
    <text evidence="6">Hydrolase that can remove 'Lys-48'-linked conjugated ubiquitin from proteins.</text>
</comment>
<keyword evidence="3 6" id="KW-0833">Ubl conjugation pathway</keyword>
<feature type="compositionally biased region" description="Polar residues" evidence="7">
    <location>
        <begin position="294"/>
        <end position="303"/>
    </location>
</feature>
<feature type="compositionally biased region" description="Basic and acidic residues" evidence="7">
    <location>
        <begin position="129"/>
        <end position="147"/>
    </location>
</feature>
<protein>
    <recommendedName>
        <fullName evidence="6">Ubiquitin carboxyl-terminal hydrolase MINDY</fullName>
        <ecNumber evidence="6">3.4.19.12</ecNumber>
    </recommendedName>
</protein>
<feature type="compositionally biased region" description="Polar residues" evidence="7">
    <location>
        <begin position="262"/>
        <end position="272"/>
    </location>
</feature>
<keyword evidence="10" id="KW-1185">Reference proteome</keyword>
<evidence type="ECO:0000256" key="6">
    <source>
        <dbReference type="RuleBase" id="RU367088"/>
    </source>
</evidence>
<evidence type="ECO:0000256" key="2">
    <source>
        <dbReference type="ARBA" id="ARBA00022670"/>
    </source>
</evidence>
<dbReference type="GO" id="GO:0071108">
    <property type="term" value="P:protein K48-linked deubiquitination"/>
    <property type="evidence" value="ECO:0007669"/>
    <property type="project" value="InterPro"/>
</dbReference>
<name>A0AAW0IXS1_MYOGA</name>
<keyword evidence="2 6" id="KW-0645">Protease</keyword>
<keyword evidence="4 6" id="KW-0378">Hydrolase</keyword>
<evidence type="ECO:0000256" key="5">
    <source>
        <dbReference type="ARBA" id="ARBA00022807"/>
    </source>
</evidence>
<dbReference type="Pfam" id="PF26038">
    <property type="entry name" value="Dimer_MINDY4_N"/>
    <property type="match status" value="1"/>
</dbReference>
<proteinExistence type="inferred from homology"/>
<evidence type="ECO:0000313" key="9">
    <source>
        <dbReference type="EMBL" id="KAK7819192.1"/>
    </source>
</evidence>
<evidence type="ECO:0000256" key="1">
    <source>
        <dbReference type="ARBA" id="ARBA00000707"/>
    </source>
</evidence>
<dbReference type="InterPro" id="IPR039785">
    <property type="entry name" value="MINY3/4"/>
</dbReference>
<dbReference type="AlphaFoldDB" id="A0AAW0IXS1"/>
<sequence length="303" mass="33692">MDSLYVEEVAASLVREFLSRKGLKKTFVTMDQERPRCELSINSRNDLRKVLHLEFLYRENKLSDELENPCKTEVGGNGISFTVRRHDNHDGDILGNFISPKKSPHKSKPAYTVLGDSLPLVSAWEKVEQLHSSEPGTDVKKSAERTRPKSGLIVRGMMAGPVASSPQDSFRKRSLRRSSSLNRKLHAPEESQQPSEALVHTPACPGPQEVPTLSGDSISRSPLGQLNELPVEKPNATSSSQELSQRNRPRLRSVLEDGPSGYSHTETSTTPSKLYLPDGSSRMTQEQLKRAFKQQGSQPPSLR</sequence>
<dbReference type="InterPro" id="IPR059022">
    <property type="entry name" value="MINDY4_N"/>
</dbReference>